<evidence type="ECO:0000313" key="7">
    <source>
        <dbReference type="Proteomes" id="UP000277671"/>
    </source>
</evidence>
<dbReference type="PRINTS" id="PR01399">
    <property type="entry name" value="ENTSNTHTASED"/>
</dbReference>
<evidence type="ECO:0000259" key="4">
    <source>
        <dbReference type="Pfam" id="PF01648"/>
    </source>
</evidence>
<feature type="binding site" evidence="2">
    <location>
        <position position="105"/>
    </location>
    <ligand>
        <name>CoA</name>
        <dbReference type="ChEBI" id="CHEBI:57287"/>
    </ligand>
</feature>
<dbReference type="GO" id="GO:0009366">
    <property type="term" value="C:enterobactin synthetase complex"/>
    <property type="evidence" value="ECO:0007669"/>
    <property type="project" value="InterPro"/>
</dbReference>
<organism evidence="6 7">
    <name type="scientific">Micromonospora pisi</name>
    <dbReference type="NCBI Taxonomy" id="589240"/>
    <lineage>
        <taxon>Bacteria</taxon>
        <taxon>Bacillati</taxon>
        <taxon>Actinomycetota</taxon>
        <taxon>Actinomycetes</taxon>
        <taxon>Micromonosporales</taxon>
        <taxon>Micromonosporaceae</taxon>
        <taxon>Micromonospora</taxon>
    </lineage>
</organism>
<feature type="binding site" evidence="2">
    <location>
        <position position="164"/>
    </location>
    <ligand>
        <name>CoA</name>
        <dbReference type="ChEBI" id="CHEBI:57287"/>
    </ligand>
</feature>
<evidence type="ECO:0000256" key="2">
    <source>
        <dbReference type="PIRSR" id="PIRSR603542-1"/>
    </source>
</evidence>
<gene>
    <name evidence="6" type="ORF">BDK92_6826</name>
</gene>
<feature type="binding site" evidence="3">
    <location>
        <position position="106"/>
    </location>
    <ligand>
        <name>Mg(2+)</name>
        <dbReference type="ChEBI" id="CHEBI:18420"/>
    </ligand>
</feature>
<feature type="domain" description="4'-phosphopantetheinyl transferase" evidence="4">
    <location>
        <begin position="102"/>
        <end position="174"/>
    </location>
</feature>
<dbReference type="InterPro" id="IPR037143">
    <property type="entry name" value="4-PPantetheinyl_Trfase_dom_sf"/>
</dbReference>
<dbReference type="OrthoDB" id="8210607at2"/>
<feature type="domain" description="4'-phosphopantetheinyl transferase N-terminal" evidence="5">
    <location>
        <begin position="27"/>
        <end position="94"/>
    </location>
</feature>
<keyword evidence="7" id="KW-1185">Reference proteome</keyword>
<dbReference type="GO" id="GO:0000287">
    <property type="term" value="F:magnesium ion binding"/>
    <property type="evidence" value="ECO:0007669"/>
    <property type="project" value="InterPro"/>
</dbReference>
<protein>
    <submittedName>
        <fullName evidence="6">4'-phosphopantetheinyl transferase EntD</fullName>
    </submittedName>
</protein>
<accession>A0A495JV09</accession>
<comment type="caution">
    <text evidence="6">The sequence shown here is derived from an EMBL/GenBank/DDBJ whole genome shotgun (WGS) entry which is preliminary data.</text>
</comment>
<feature type="binding site" evidence="2">
    <location>
        <position position="150"/>
    </location>
    <ligand>
        <name>CoA</name>
        <dbReference type="ChEBI" id="CHEBI:57287"/>
    </ligand>
</feature>
<dbReference type="InterPro" id="IPR003542">
    <property type="entry name" value="Enbac_synth_compD-like"/>
</dbReference>
<dbReference type="GO" id="GO:0009239">
    <property type="term" value="P:enterobactin biosynthetic process"/>
    <property type="evidence" value="ECO:0007669"/>
    <property type="project" value="InterPro"/>
</dbReference>
<feature type="binding site" evidence="2">
    <location>
        <begin position="83"/>
        <end position="84"/>
    </location>
    <ligand>
        <name>CoA</name>
        <dbReference type="ChEBI" id="CHEBI:57287"/>
    </ligand>
</feature>
<evidence type="ECO:0000256" key="1">
    <source>
        <dbReference type="ARBA" id="ARBA00022679"/>
    </source>
</evidence>
<evidence type="ECO:0000256" key="3">
    <source>
        <dbReference type="PIRSR" id="PIRSR603542-2"/>
    </source>
</evidence>
<dbReference type="Proteomes" id="UP000277671">
    <property type="component" value="Unassembled WGS sequence"/>
</dbReference>
<feature type="binding site" evidence="2">
    <location>
        <position position="154"/>
    </location>
    <ligand>
        <name>CoA</name>
        <dbReference type="ChEBI" id="CHEBI:57287"/>
    </ligand>
</feature>
<dbReference type="InterPro" id="IPR041354">
    <property type="entry name" value="4PPT_N"/>
</dbReference>
<dbReference type="SUPFAM" id="SSF56214">
    <property type="entry name" value="4'-phosphopantetheinyl transferase"/>
    <property type="match status" value="1"/>
</dbReference>
<reference evidence="6 7" key="1">
    <citation type="submission" date="2018-10" db="EMBL/GenBank/DDBJ databases">
        <title>Sequencing the genomes of 1000 actinobacteria strains.</title>
        <authorList>
            <person name="Klenk H.-P."/>
        </authorList>
    </citation>
    <scope>NUCLEOTIDE SEQUENCE [LARGE SCALE GENOMIC DNA]</scope>
    <source>
        <strain evidence="6 7">DSM 45175</strain>
    </source>
</reference>
<feature type="binding site" evidence="2">
    <location>
        <position position="47"/>
    </location>
    <ligand>
        <name>CoA</name>
        <dbReference type="ChEBI" id="CHEBI:57287"/>
    </ligand>
</feature>
<dbReference type="PANTHER" id="PTHR38096">
    <property type="entry name" value="ENTEROBACTIN SYNTHASE COMPONENT D"/>
    <property type="match status" value="1"/>
</dbReference>
<evidence type="ECO:0000313" key="6">
    <source>
        <dbReference type="EMBL" id="RKR92388.1"/>
    </source>
</evidence>
<keyword evidence="3" id="KW-0479">Metal-binding</keyword>
<feature type="binding site" evidence="3">
    <location>
        <position position="105"/>
    </location>
    <ligand>
        <name>Mg(2+)</name>
        <dbReference type="ChEBI" id="CHEBI:18420"/>
    </ligand>
</feature>
<name>A0A495JV09_9ACTN</name>
<evidence type="ECO:0000259" key="5">
    <source>
        <dbReference type="Pfam" id="PF17837"/>
    </source>
</evidence>
<dbReference type="Pfam" id="PF01648">
    <property type="entry name" value="ACPS"/>
    <property type="match status" value="1"/>
</dbReference>
<comment type="cofactor">
    <cofactor evidence="3">
        <name>Mg(2+)</name>
        <dbReference type="ChEBI" id="CHEBI:18420"/>
    </cofactor>
</comment>
<sequence length="221" mass="24160">MIERLLPSSVSAVEAFDDQLPALLFPEEEALVTNAVEKRRREFATARRCAREAMAGLGLAPVALLPGPNREPRWPDGVVGSITHCDGYRAAAVARNTELLTLGVDAEPNQPLPSGVRESIALSRELVQLAELTTAEPSVHWDRLLFCAKEAVYKAWFPLARRWLDFHEARVEIEPYAGTFTATLLVPGPVVDGTPISGFTGRWLADRGLLLAVIALPVTRT</sequence>
<dbReference type="RefSeq" id="WP_121160389.1">
    <property type="nucleotide sequence ID" value="NZ_RBKT01000001.1"/>
</dbReference>
<dbReference type="GO" id="GO:0008897">
    <property type="term" value="F:holo-[acyl-carrier-protein] synthase activity"/>
    <property type="evidence" value="ECO:0007669"/>
    <property type="project" value="InterPro"/>
</dbReference>
<keyword evidence="1 6" id="KW-0808">Transferase</keyword>
<feature type="binding site" evidence="2">
    <location>
        <position position="39"/>
    </location>
    <ligand>
        <name>CoA</name>
        <dbReference type="ChEBI" id="CHEBI:57287"/>
    </ligand>
</feature>
<proteinExistence type="predicted"/>
<dbReference type="Pfam" id="PF17837">
    <property type="entry name" value="4PPT_N"/>
    <property type="match status" value="1"/>
</dbReference>
<feature type="binding site" evidence="3">
    <location>
        <position position="107"/>
    </location>
    <ligand>
        <name>Mg(2+)</name>
        <dbReference type="ChEBI" id="CHEBI:18420"/>
    </ligand>
</feature>
<dbReference type="EMBL" id="RBKT01000001">
    <property type="protein sequence ID" value="RKR92388.1"/>
    <property type="molecule type" value="Genomic_DNA"/>
</dbReference>
<dbReference type="PANTHER" id="PTHR38096:SF1">
    <property type="entry name" value="ENTEROBACTIN SYNTHASE COMPONENT D"/>
    <property type="match status" value="1"/>
</dbReference>
<dbReference type="GO" id="GO:0005886">
    <property type="term" value="C:plasma membrane"/>
    <property type="evidence" value="ECO:0007669"/>
    <property type="project" value="TreeGrafter"/>
</dbReference>
<dbReference type="AlphaFoldDB" id="A0A495JV09"/>
<keyword evidence="3" id="KW-0460">Magnesium</keyword>
<dbReference type="InterPro" id="IPR008278">
    <property type="entry name" value="4-PPantetheinyl_Trfase_dom"/>
</dbReference>